<sequence>MDKGTKNYSLDHIFAGTNLGFLVDKTKSTRDGLKIAHTKIDPSKLVQNVDIDFIDLDSPKDDEPIIVQDESDEKVHGEKIQCEEPKETKDASATHPPSPNSLPTKLKELPSKFNELIREVKELKKHVHDLEIKLPRDLKDIPNKLETFTSTVKIESVQAKIKTLDALSSLLKKVTEALNKFAQVIDYASKKTRDTGVPLAGQAGSHPAEGEKNTQHVTISQLFQRKFVKDAKNTNLNKPIPTTSIISPIITDTTTQLQSLFLLSPPKSSSQPEGGLIKKDKGKGAMSSKDVE</sequence>
<dbReference type="EMBL" id="BKCJ010001506">
    <property type="protein sequence ID" value="GEU41964.1"/>
    <property type="molecule type" value="Genomic_DNA"/>
</dbReference>
<proteinExistence type="predicted"/>
<reference evidence="2" key="1">
    <citation type="journal article" date="2019" name="Sci. Rep.">
        <title>Draft genome of Tanacetum cinerariifolium, the natural source of mosquito coil.</title>
        <authorList>
            <person name="Yamashiro T."/>
            <person name="Shiraishi A."/>
            <person name="Satake H."/>
            <person name="Nakayama K."/>
        </authorList>
    </citation>
    <scope>NUCLEOTIDE SEQUENCE</scope>
</reference>
<comment type="caution">
    <text evidence="2">The sequence shown here is derived from an EMBL/GenBank/DDBJ whole genome shotgun (WGS) entry which is preliminary data.</text>
</comment>
<protein>
    <submittedName>
        <fullName evidence="2">Uncharacterized protein</fullName>
    </submittedName>
</protein>
<dbReference type="AlphaFoldDB" id="A0A6L2K272"/>
<organism evidence="2">
    <name type="scientific">Tanacetum cinerariifolium</name>
    <name type="common">Dalmatian daisy</name>
    <name type="synonym">Chrysanthemum cinerariifolium</name>
    <dbReference type="NCBI Taxonomy" id="118510"/>
    <lineage>
        <taxon>Eukaryota</taxon>
        <taxon>Viridiplantae</taxon>
        <taxon>Streptophyta</taxon>
        <taxon>Embryophyta</taxon>
        <taxon>Tracheophyta</taxon>
        <taxon>Spermatophyta</taxon>
        <taxon>Magnoliopsida</taxon>
        <taxon>eudicotyledons</taxon>
        <taxon>Gunneridae</taxon>
        <taxon>Pentapetalae</taxon>
        <taxon>asterids</taxon>
        <taxon>campanulids</taxon>
        <taxon>Asterales</taxon>
        <taxon>Asteraceae</taxon>
        <taxon>Asteroideae</taxon>
        <taxon>Anthemideae</taxon>
        <taxon>Anthemidinae</taxon>
        <taxon>Tanacetum</taxon>
    </lineage>
</organism>
<feature type="compositionally biased region" description="Low complexity" evidence="1">
    <location>
        <begin position="263"/>
        <end position="272"/>
    </location>
</feature>
<evidence type="ECO:0000256" key="1">
    <source>
        <dbReference type="SAM" id="MobiDB-lite"/>
    </source>
</evidence>
<evidence type="ECO:0000313" key="2">
    <source>
        <dbReference type="EMBL" id="GEU41964.1"/>
    </source>
</evidence>
<feature type="region of interest" description="Disordered" evidence="1">
    <location>
        <begin position="61"/>
        <end position="107"/>
    </location>
</feature>
<feature type="compositionally biased region" description="Basic and acidic residues" evidence="1">
    <location>
        <begin position="276"/>
        <end position="292"/>
    </location>
</feature>
<name>A0A6L2K272_TANCI</name>
<feature type="compositionally biased region" description="Basic and acidic residues" evidence="1">
    <location>
        <begin position="73"/>
        <end position="92"/>
    </location>
</feature>
<feature type="region of interest" description="Disordered" evidence="1">
    <location>
        <begin position="263"/>
        <end position="292"/>
    </location>
</feature>
<accession>A0A6L2K272</accession>
<gene>
    <name evidence="2" type="ORF">Tci_013942</name>
</gene>